<dbReference type="KEGG" id="gph:GEMMAAP_18755"/>
<evidence type="ECO:0000259" key="1">
    <source>
        <dbReference type="Pfam" id="PF13490"/>
    </source>
</evidence>
<dbReference type="InterPro" id="IPR027383">
    <property type="entry name" value="Znf_put"/>
</dbReference>
<dbReference type="Proteomes" id="UP000076404">
    <property type="component" value="Chromosome"/>
</dbReference>
<reference evidence="2 3" key="1">
    <citation type="journal article" date="2014" name="Proc. Natl. Acad. Sci. U.S.A.">
        <title>Functional type 2 photosynthetic reaction centers found in the rare bacterial phylum Gemmatimonadetes.</title>
        <authorList>
            <person name="Zeng Y."/>
            <person name="Feng F."/>
            <person name="Medova H."/>
            <person name="Dean J."/>
            <person name="Koblizek M."/>
        </authorList>
    </citation>
    <scope>NUCLEOTIDE SEQUENCE [LARGE SCALE GENOMIC DNA]</scope>
    <source>
        <strain evidence="2 3">AP64</strain>
    </source>
</reference>
<dbReference type="Gene3D" id="1.10.10.1320">
    <property type="entry name" value="Anti-sigma factor, zinc-finger domain"/>
    <property type="match status" value="1"/>
</dbReference>
<gene>
    <name evidence="2" type="ORF">GEMMAAP_18755</name>
</gene>
<dbReference type="RefSeq" id="WP_043581770.1">
    <property type="nucleotide sequence ID" value="NZ_CP011454.1"/>
</dbReference>
<accession>A0A143BP29</accession>
<dbReference type="OrthoDB" id="3267840at2"/>
<dbReference type="EMBL" id="CP011454">
    <property type="protein sequence ID" value="AMW06270.1"/>
    <property type="molecule type" value="Genomic_DNA"/>
</dbReference>
<reference evidence="2 3" key="2">
    <citation type="journal article" date="2016" name="Environ. Microbiol. Rep.">
        <title>Metagenomic evidence for the presence of phototrophic Gemmatimonadetes bacteria in diverse environments.</title>
        <authorList>
            <person name="Zeng Y."/>
            <person name="Baumbach J."/>
            <person name="Barbosa E.G."/>
            <person name="Azevedo V."/>
            <person name="Zhang C."/>
            <person name="Koblizek M."/>
        </authorList>
    </citation>
    <scope>NUCLEOTIDE SEQUENCE [LARGE SCALE GENOMIC DNA]</scope>
    <source>
        <strain evidence="2 3">AP64</strain>
    </source>
</reference>
<sequence length="109" mass="12018">MSPSMSNDPGAGNSMGAMNGMNGMNGMDAMLDCEAVMRQLWDYLDQQLTPDTMQAIHGHLEQCQKCRPQAEFRRAFERAVVGAREDAGDTDALRDRIRAALRNADRSIG</sequence>
<dbReference type="Pfam" id="PF13490">
    <property type="entry name" value="zf-HC2"/>
    <property type="match status" value="1"/>
</dbReference>
<organism evidence="2 3">
    <name type="scientific">Gemmatimonas phototrophica</name>
    <dbReference type="NCBI Taxonomy" id="1379270"/>
    <lineage>
        <taxon>Bacteria</taxon>
        <taxon>Pseudomonadati</taxon>
        <taxon>Gemmatimonadota</taxon>
        <taxon>Gemmatimonadia</taxon>
        <taxon>Gemmatimonadales</taxon>
        <taxon>Gemmatimonadaceae</taxon>
        <taxon>Gemmatimonas</taxon>
    </lineage>
</organism>
<feature type="domain" description="Putative zinc-finger" evidence="1">
    <location>
        <begin position="33"/>
        <end position="67"/>
    </location>
</feature>
<proteinExistence type="predicted"/>
<evidence type="ECO:0000313" key="3">
    <source>
        <dbReference type="Proteomes" id="UP000076404"/>
    </source>
</evidence>
<dbReference type="AlphaFoldDB" id="A0A143BP29"/>
<name>A0A143BP29_9BACT</name>
<dbReference type="InterPro" id="IPR041916">
    <property type="entry name" value="Anti_sigma_zinc_sf"/>
</dbReference>
<evidence type="ECO:0000313" key="2">
    <source>
        <dbReference type="EMBL" id="AMW06270.1"/>
    </source>
</evidence>
<keyword evidence="3" id="KW-1185">Reference proteome</keyword>
<protein>
    <recommendedName>
        <fullName evidence="1">Putative zinc-finger domain-containing protein</fullName>
    </recommendedName>
</protein>